<dbReference type="RefSeq" id="WP_327774809.1">
    <property type="nucleotide sequence ID" value="NZ_JAYXUG010000006.1"/>
</dbReference>
<dbReference type="Proteomes" id="UP001306119">
    <property type="component" value="Unassembled WGS sequence"/>
</dbReference>
<dbReference type="EMBL" id="JAYXUG010000006">
    <property type="protein sequence ID" value="MEC6832064.1"/>
    <property type="molecule type" value="Genomic_DNA"/>
</dbReference>
<gene>
    <name evidence="1" type="ORF">VXS06_09845</name>
</gene>
<keyword evidence="2" id="KW-1185">Reference proteome</keyword>
<organism evidence="1 2">
    <name type="scientific">Photobacterium toruni</name>
    <dbReference type="NCBI Taxonomy" id="1935446"/>
    <lineage>
        <taxon>Bacteria</taxon>
        <taxon>Pseudomonadati</taxon>
        <taxon>Pseudomonadota</taxon>
        <taxon>Gammaproteobacteria</taxon>
        <taxon>Vibrionales</taxon>
        <taxon>Vibrionaceae</taxon>
        <taxon>Photobacterium</taxon>
    </lineage>
</organism>
<name>A0ABU6L725_9GAMM</name>
<accession>A0ABU6L725</accession>
<reference evidence="1 2" key="1">
    <citation type="submission" date="2024-01" db="EMBL/GenBank/DDBJ databases">
        <title>Active colonisers of the gastrointestinal tract of Atlantic salmon farmed in a warm water region.</title>
        <authorList>
            <person name="Bowman J.P."/>
        </authorList>
    </citation>
    <scope>NUCLEOTIDE SEQUENCE [LARGE SCALE GENOMIC DNA]</scope>
    <source>
        <strain evidence="1 2">S3MW1</strain>
    </source>
</reference>
<comment type="caution">
    <text evidence="1">The sequence shown here is derived from an EMBL/GenBank/DDBJ whole genome shotgun (WGS) entry which is preliminary data.</text>
</comment>
<evidence type="ECO:0008006" key="3">
    <source>
        <dbReference type="Google" id="ProtNLM"/>
    </source>
</evidence>
<evidence type="ECO:0000313" key="1">
    <source>
        <dbReference type="EMBL" id="MEC6832064.1"/>
    </source>
</evidence>
<evidence type="ECO:0000313" key="2">
    <source>
        <dbReference type="Proteomes" id="UP001306119"/>
    </source>
</evidence>
<proteinExistence type="predicted"/>
<protein>
    <recommendedName>
        <fullName evidence="3">HEPN AbiU2-like domain-containing protein</fullName>
    </recommendedName>
</protein>
<sequence>MDELIIEIVDGNHVFKKGGRKLDSRILNCARSRKVKEHQLIVMELEDVVLWLKTINLQHLQLKELCKQQGEMKAIEDICRSIRANFIAAVVTYQKFFTKCHGISITPLKPEKIYTAEQQDIHGRIDKLRNKLLAHIDHSELLTHKLYAITDPNGEFSPSIYPIYIKANHAIDDVSDKFIQLVEFLISQQNSEYTKSGQALMSTEFGRQ</sequence>